<feature type="signal peptide" evidence="1">
    <location>
        <begin position="1"/>
        <end position="23"/>
    </location>
</feature>
<evidence type="ECO:0000313" key="2">
    <source>
        <dbReference type="EMBL" id="KAK7485831.1"/>
    </source>
</evidence>
<keyword evidence="3" id="KW-1185">Reference proteome</keyword>
<protein>
    <recommendedName>
        <fullName evidence="4">Secreted protein</fullName>
    </recommendedName>
</protein>
<proteinExistence type="predicted"/>
<dbReference type="Proteomes" id="UP001519460">
    <property type="component" value="Unassembled WGS sequence"/>
</dbReference>
<evidence type="ECO:0000313" key="3">
    <source>
        <dbReference type="Proteomes" id="UP001519460"/>
    </source>
</evidence>
<dbReference type="EMBL" id="JACVVK020000188">
    <property type="protein sequence ID" value="KAK7485831.1"/>
    <property type="molecule type" value="Genomic_DNA"/>
</dbReference>
<sequence length="106" mass="11690">MRLTTGQLCLCRMVSIRAAGARGCVCVCECARALHCSEGLAPLQGLIINWKRSVAGLVKCDSPLIGTSCHCGDTLCVRRELIVKYRKVGWRPTRRNQHCSDGKEFP</sequence>
<accession>A0ABD0KF80</accession>
<feature type="chain" id="PRO_5044802674" description="Secreted protein" evidence="1">
    <location>
        <begin position="24"/>
        <end position="106"/>
    </location>
</feature>
<reference evidence="2 3" key="1">
    <citation type="journal article" date="2023" name="Sci. Data">
        <title>Genome assembly of the Korean intertidal mud-creeper Batillaria attramentaria.</title>
        <authorList>
            <person name="Patra A.K."/>
            <person name="Ho P.T."/>
            <person name="Jun S."/>
            <person name="Lee S.J."/>
            <person name="Kim Y."/>
            <person name="Won Y.J."/>
        </authorList>
    </citation>
    <scope>NUCLEOTIDE SEQUENCE [LARGE SCALE GENOMIC DNA]</scope>
    <source>
        <strain evidence="2">Wonlab-2016</strain>
    </source>
</reference>
<gene>
    <name evidence="2" type="ORF">BaRGS_00022931</name>
</gene>
<dbReference type="AlphaFoldDB" id="A0ABD0KF80"/>
<comment type="caution">
    <text evidence="2">The sequence shown here is derived from an EMBL/GenBank/DDBJ whole genome shotgun (WGS) entry which is preliminary data.</text>
</comment>
<name>A0ABD0KF80_9CAEN</name>
<evidence type="ECO:0000256" key="1">
    <source>
        <dbReference type="SAM" id="SignalP"/>
    </source>
</evidence>
<evidence type="ECO:0008006" key="4">
    <source>
        <dbReference type="Google" id="ProtNLM"/>
    </source>
</evidence>
<keyword evidence="1" id="KW-0732">Signal</keyword>
<organism evidence="2 3">
    <name type="scientific">Batillaria attramentaria</name>
    <dbReference type="NCBI Taxonomy" id="370345"/>
    <lineage>
        <taxon>Eukaryota</taxon>
        <taxon>Metazoa</taxon>
        <taxon>Spiralia</taxon>
        <taxon>Lophotrochozoa</taxon>
        <taxon>Mollusca</taxon>
        <taxon>Gastropoda</taxon>
        <taxon>Caenogastropoda</taxon>
        <taxon>Sorbeoconcha</taxon>
        <taxon>Cerithioidea</taxon>
        <taxon>Batillariidae</taxon>
        <taxon>Batillaria</taxon>
    </lineage>
</organism>